<name>A0A067MU02_BOTB1</name>
<dbReference type="GO" id="GO:0005634">
    <property type="term" value="C:nucleus"/>
    <property type="evidence" value="ECO:0007669"/>
    <property type="project" value="UniProtKB-SubCell"/>
</dbReference>
<evidence type="ECO:0000256" key="5">
    <source>
        <dbReference type="ARBA" id="ARBA00023242"/>
    </source>
</evidence>
<gene>
    <name evidence="8" type="ORF">BOTBODRAFT_28587</name>
</gene>
<evidence type="ECO:0000313" key="9">
    <source>
        <dbReference type="Proteomes" id="UP000027195"/>
    </source>
</evidence>
<evidence type="ECO:0000313" key="8">
    <source>
        <dbReference type="EMBL" id="KDQ19094.1"/>
    </source>
</evidence>
<dbReference type="SUPFAM" id="SSF57701">
    <property type="entry name" value="Zn2/Cys6 DNA-binding domain"/>
    <property type="match status" value="1"/>
</dbReference>
<proteinExistence type="predicted"/>
<dbReference type="Gene3D" id="4.10.240.10">
    <property type="entry name" value="Zn(2)-C6 fungal-type DNA-binding domain"/>
    <property type="match status" value="1"/>
</dbReference>
<feature type="region of interest" description="Disordered" evidence="6">
    <location>
        <begin position="601"/>
        <end position="620"/>
    </location>
</feature>
<dbReference type="GO" id="GO:0006351">
    <property type="term" value="P:DNA-templated transcription"/>
    <property type="evidence" value="ECO:0007669"/>
    <property type="project" value="InterPro"/>
</dbReference>
<organism evidence="8 9">
    <name type="scientific">Botryobasidium botryosum (strain FD-172 SS1)</name>
    <dbReference type="NCBI Taxonomy" id="930990"/>
    <lineage>
        <taxon>Eukaryota</taxon>
        <taxon>Fungi</taxon>
        <taxon>Dikarya</taxon>
        <taxon>Basidiomycota</taxon>
        <taxon>Agaricomycotina</taxon>
        <taxon>Agaricomycetes</taxon>
        <taxon>Cantharellales</taxon>
        <taxon>Botryobasidiaceae</taxon>
        <taxon>Botryobasidium</taxon>
    </lineage>
</organism>
<evidence type="ECO:0000256" key="3">
    <source>
        <dbReference type="ARBA" id="ARBA00023015"/>
    </source>
</evidence>
<evidence type="ECO:0000256" key="1">
    <source>
        <dbReference type="ARBA" id="ARBA00004123"/>
    </source>
</evidence>
<evidence type="ECO:0000256" key="4">
    <source>
        <dbReference type="ARBA" id="ARBA00023163"/>
    </source>
</evidence>
<dbReference type="Pfam" id="PF00172">
    <property type="entry name" value="Zn_clus"/>
    <property type="match status" value="1"/>
</dbReference>
<keyword evidence="9" id="KW-1185">Reference proteome</keyword>
<dbReference type="CDD" id="cd00067">
    <property type="entry name" value="GAL4"/>
    <property type="match status" value="1"/>
</dbReference>
<accession>A0A067MU02</accession>
<dbReference type="GO" id="GO:0008270">
    <property type="term" value="F:zinc ion binding"/>
    <property type="evidence" value="ECO:0007669"/>
    <property type="project" value="InterPro"/>
</dbReference>
<dbReference type="AlphaFoldDB" id="A0A067MU02"/>
<feature type="region of interest" description="Disordered" evidence="6">
    <location>
        <begin position="129"/>
        <end position="149"/>
    </location>
</feature>
<dbReference type="EMBL" id="KL198020">
    <property type="protein sequence ID" value="KDQ19094.1"/>
    <property type="molecule type" value="Genomic_DNA"/>
</dbReference>
<evidence type="ECO:0000256" key="6">
    <source>
        <dbReference type="SAM" id="MobiDB-lite"/>
    </source>
</evidence>
<sequence length="620" mass="69494">MTSLFTSKRPYITPFFAFSLSRFLPPPPPVVMSKGPTSRDGAPRIRRGTSCIPCRQKKMKCDAEKPICSSCLRAKIPAQCHYKPFKLKSRILILQEKAEKLEKQVAVEKKVARIKSLRATVKVKTKLVEHRPESVPANPQPRSEETNGDCWQLEPARHSSSPVSVLSATLSHISTDGNSCFPPDHIHTPAALCIRSPMGGWWMYPDEEPPMAISNTLIDVFLHYRSHAGFDLDPSTFWALTSRLRARHAKHDPCVLNAMYLIGCFFHPAFRHYQQHFLSRTRRSLMNWASRGGEPEETLGFIEGNALLACYYYFNGRMLEGLNHAGIAIQFSIACKLHVLCPPWTSESYLVPRNLTQEELNHRVRIWWMVFALDRSTLIAMGVPSSVPDEEIKTVWLTPSPYFLDGEVSENTDTVLSLYEGRGACLVHTDIPSTMRVKALALFERSSRIGAMSADPAYWDIFCRTDEAVVQFLYSLPSIHDPRGLNDQLIVPLHGINPFIVVPRFLAYGAMIRLHDPLARLGQDKSRARCLEAATATVKLIQEIEGLDLSNYLNVLTGFAWQSAYSVYSRELEAIDKTHRDARAPILQGLRAINSASEKLAQGFPAPSGRSAGPPAVTQS</sequence>
<dbReference type="InterPro" id="IPR036864">
    <property type="entry name" value="Zn2-C6_fun-type_DNA-bd_sf"/>
</dbReference>
<keyword evidence="2" id="KW-0479">Metal-binding</keyword>
<protein>
    <recommendedName>
        <fullName evidence="7">Zn(2)-C6 fungal-type domain-containing protein</fullName>
    </recommendedName>
</protein>
<dbReference type="InParanoid" id="A0A067MU02"/>
<dbReference type="PROSITE" id="PS00463">
    <property type="entry name" value="ZN2_CY6_FUNGAL_1"/>
    <property type="match status" value="1"/>
</dbReference>
<dbReference type="Pfam" id="PF04082">
    <property type="entry name" value="Fungal_trans"/>
    <property type="match status" value="1"/>
</dbReference>
<evidence type="ECO:0000256" key="2">
    <source>
        <dbReference type="ARBA" id="ARBA00022723"/>
    </source>
</evidence>
<dbReference type="OrthoDB" id="2309723at2759"/>
<evidence type="ECO:0000259" key="7">
    <source>
        <dbReference type="PROSITE" id="PS50048"/>
    </source>
</evidence>
<reference evidence="9" key="1">
    <citation type="journal article" date="2014" name="Proc. Natl. Acad. Sci. U.S.A.">
        <title>Extensive sampling of basidiomycete genomes demonstrates inadequacy of the white-rot/brown-rot paradigm for wood decay fungi.</title>
        <authorList>
            <person name="Riley R."/>
            <person name="Salamov A.A."/>
            <person name="Brown D.W."/>
            <person name="Nagy L.G."/>
            <person name="Floudas D."/>
            <person name="Held B.W."/>
            <person name="Levasseur A."/>
            <person name="Lombard V."/>
            <person name="Morin E."/>
            <person name="Otillar R."/>
            <person name="Lindquist E.A."/>
            <person name="Sun H."/>
            <person name="LaButti K.M."/>
            <person name="Schmutz J."/>
            <person name="Jabbour D."/>
            <person name="Luo H."/>
            <person name="Baker S.E."/>
            <person name="Pisabarro A.G."/>
            <person name="Walton J.D."/>
            <person name="Blanchette R.A."/>
            <person name="Henrissat B."/>
            <person name="Martin F."/>
            <person name="Cullen D."/>
            <person name="Hibbett D.S."/>
            <person name="Grigoriev I.V."/>
        </authorList>
    </citation>
    <scope>NUCLEOTIDE SEQUENCE [LARGE SCALE GENOMIC DNA]</scope>
    <source>
        <strain evidence="9">FD-172 SS1</strain>
    </source>
</reference>
<dbReference type="HOGENOM" id="CLU_022337_0_0_1"/>
<comment type="subcellular location">
    <subcellularLocation>
        <location evidence="1">Nucleus</location>
    </subcellularLocation>
</comment>
<dbReference type="InterPro" id="IPR050815">
    <property type="entry name" value="TF_fung"/>
</dbReference>
<dbReference type="SMART" id="SM00066">
    <property type="entry name" value="GAL4"/>
    <property type="match status" value="1"/>
</dbReference>
<dbReference type="Proteomes" id="UP000027195">
    <property type="component" value="Unassembled WGS sequence"/>
</dbReference>
<dbReference type="STRING" id="930990.A0A067MU02"/>
<keyword evidence="5" id="KW-0539">Nucleus</keyword>
<feature type="compositionally biased region" description="Low complexity" evidence="6">
    <location>
        <begin position="605"/>
        <end position="620"/>
    </location>
</feature>
<dbReference type="CDD" id="cd12148">
    <property type="entry name" value="fungal_TF_MHR"/>
    <property type="match status" value="1"/>
</dbReference>
<feature type="domain" description="Zn(2)-C6 fungal-type" evidence="7">
    <location>
        <begin position="50"/>
        <end position="82"/>
    </location>
</feature>
<keyword evidence="4" id="KW-0804">Transcription</keyword>
<dbReference type="SMART" id="SM00906">
    <property type="entry name" value="Fungal_trans"/>
    <property type="match status" value="1"/>
</dbReference>
<dbReference type="InterPro" id="IPR007219">
    <property type="entry name" value="XnlR_reg_dom"/>
</dbReference>
<dbReference type="GO" id="GO:0000981">
    <property type="term" value="F:DNA-binding transcription factor activity, RNA polymerase II-specific"/>
    <property type="evidence" value="ECO:0007669"/>
    <property type="project" value="InterPro"/>
</dbReference>
<keyword evidence="3" id="KW-0805">Transcription regulation</keyword>
<dbReference type="GO" id="GO:0003677">
    <property type="term" value="F:DNA binding"/>
    <property type="evidence" value="ECO:0007669"/>
    <property type="project" value="InterPro"/>
</dbReference>
<dbReference type="PANTHER" id="PTHR47338">
    <property type="entry name" value="ZN(II)2CYS6 TRANSCRIPTION FACTOR (EUROFUNG)-RELATED"/>
    <property type="match status" value="1"/>
</dbReference>
<dbReference type="PROSITE" id="PS50048">
    <property type="entry name" value="ZN2_CY6_FUNGAL_2"/>
    <property type="match status" value="1"/>
</dbReference>
<dbReference type="PANTHER" id="PTHR47338:SF29">
    <property type="entry name" value="ZN(2)-C6 FUNGAL-TYPE DOMAIN-CONTAINING PROTEIN"/>
    <property type="match status" value="1"/>
</dbReference>
<dbReference type="InterPro" id="IPR001138">
    <property type="entry name" value="Zn2Cys6_DnaBD"/>
</dbReference>